<dbReference type="Gene3D" id="1.10.10.970">
    <property type="entry name" value="RNA 2'-phosphotransferase, Tpt1/KptA family, N-terminal domain"/>
    <property type="match status" value="1"/>
</dbReference>
<dbReference type="Pfam" id="PF01885">
    <property type="entry name" value="PTS_2-RNA"/>
    <property type="match status" value="1"/>
</dbReference>
<proteinExistence type="inferred from homology"/>
<evidence type="ECO:0000256" key="4">
    <source>
        <dbReference type="ARBA" id="ARBA00025212"/>
    </source>
</evidence>
<dbReference type="PANTHER" id="PTHR12684:SF2">
    <property type="entry name" value="TRNA 2'-PHOSPHOTRANSFERASE 1"/>
    <property type="match status" value="1"/>
</dbReference>
<evidence type="ECO:0000313" key="6">
    <source>
        <dbReference type="EMBL" id="GBD67906.1"/>
    </source>
</evidence>
<dbReference type="HAMAP" id="MF_00299">
    <property type="entry name" value="KptA"/>
    <property type="match status" value="1"/>
</dbReference>
<dbReference type="InterPro" id="IPR022928">
    <property type="entry name" value="RNA_2'-PTrans_KptA"/>
</dbReference>
<evidence type="ECO:0000256" key="1">
    <source>
        <dbReference type="ARBA" id="ARBA00009836"/>
    </source>
</evidence>
<evidence type="ECO:0000256" key="5">
    <source>
        <dbReference type="HAMAP-Rule" id="MF_00299"/>
    </source>
</evidence>
<dbReference type="GeneID" id="64054792"/>
<organism evidence="6 7">
    <name type="scientific">Tetragenococcus halophilus subsp. halophilus</name>
    <dbReference type="NCBI Taxonomy" id="1513897"/>
    <lineage>
        <taxon>Bacteria</taxon>
        <taxon>Bacillati</taxon>
        <taxon>Bacillota</taxon>
        <taxon>Bacilli</taxon>
        <taxon>Lactobacillales</taxon>
        <taxon>Enterococcaceae</taxon>
        <taxon>Tetragenococcus</taxon>
    </lineage>
</organism>
<dbReference type="RefSeq" id="WP_069029196.1">
    <property type="nucleotide sequence ID" value="NZ_BDEC01000028.1"/>
</dbReference>
<keyword evidence="2 5" id="KW-0808">Transferase</keyword>
<dbReference type="EC" id="2.7.1.-" evidence="5"/>
<keyword evidence="3 5" id="KW-0520">NAD</keyword>
<protein>
    <recommendedName>
        <fullName evidence="5">Probable RNA 2'-phosphotransferase</fullName>
        <ecNumber evidence="5">2.7.1.-</ecNumber>
    </recommendedName>
</protein>
<dbReference type="GO" id="GO:0006388">
    <property type="term" value="P:tRNA splicing, via endonucleolytic cleavage and ligation"/>
    <property type="evidence" value="ECO:0007669"/>
    <property type="project" value="UniProtKB-UniRule"/>
</dbReference>
<dbReference type="PANTHER" id="PTHR12684">
    <property type="entry name" value="PUTATIVE PHOSPHOTRANSFERASE"/>
    <property type="match status" value="1"/>
</dbReference>
<dbReference type="InterPro" id="IPR042081">
    <property type="entry name" value="RNA_2'-PTrans_C"/>
</dbReference>
<comment type="similarity">
    <text evidence="1 5">Belongs to the KptA/TPT1 family.</text>
</comment>
<name>A0A2H6CSE4_TETHA</name>
<dbReference type="Gene3D" id="3.20.170.30">
    <property type="match status" value="1"/>
</dbReference>
<dbReference type="InterPro" id="IPR042080">
    <property type="entry name" value="RNA_2'-PTrans_N"/>
</dbReference>
<dbReference type="AlphaFoldDB" id="A0A2H6CSE4"/>
<dbReference type="GO" id="GO:0003950">
    <property type="term" value="F:NAD+ poly-ADP-ribosyltransferase activity"/>
    <property type="evidence" value="ECO:0007669"/>
    <property type="project" value="InterPro"/>
</dbReference>
<keyword evidence="7" id="KW-1185">Reference proteome</keyword>
<dbReference type="SUPFAM" id="SSF56399">
    <property type="entry name" value="ADP-ribosylation"/>
    <property type="match status" value="1"/>
</dbReference>
<dbReference type="Proteomes" id="UP000236214">
    <property type="component" value="Unassembled WGS sequence"/>
</dbReference>
<sequence length="183" mass="20923">MDEKLTKISKQLALVLRHHPEKINITLDEYGRVEINELINKFNAHYSRKIDRQKIEEIINNSPRQRYVIEGTKIRALYGHSVSVLPLQEAVIPPKILYHGTSQAAAEIIQAEGLNKMGREFVHLSEKLETAIKIGSRHDTSPIIFQVYAKKAATDGYAFYSTKSGVWLVENLPAIYLKKERQV</sequence>
<dbReference type="InterPro" id="IPR002745">
    <property type="entry name" value="Ptrans_KptA/Tpt1"/>
</dbReference>
<evidence type="ECO:0000256" key="2">
    <source>
        <dbReference type="ARBA" id="ARBA00022679"/>
    </source>
</evidence>
<reference evidence="6 7" key="1">
    <citation type="submission" date="2016-05" db="EMBL/GenBank/DDBJ databases">
        <title>Whole genome sequencing of Tetragenococcus halophilus subsp. halophilus NISL 7118.</title>
        <authorList>
            <person name="Shiwa Y."/>
            <person name="Nishimura I."/>
            <person name="Yoshikawa H."/>
            <person name="Koyama Y."/>
            <person name="Oguma T."/>
        </authorList>
    </citation>
    <scope>NUCLEOTIDE SEQUENCE [LARGE SCALE GENOMIC DNA]</scope>
    <source>
        <strain evidence="6 7">NISL 7118</strain>
    </source>
</reference>
<evidence type="ECO:0000256" key="3">
    <source>
        <dbReference type="ARBA" id="ARBA00023027"/>
    </source>
</evidence>
<gene>
    <name evidence="5" type="primary">kptA</name>
    <name evidence="6" type="ORF">TEHN7118_0712</name>
</gene>
<accession>A0A2H6CSE4</accession>
<comment type="function">
    <text evidence="4 5">Removes the 2'-phosphate from RNA via an intermediate in which the phosphate is ADP-ribosylated by NAD followed by a presumed transesterification to release the RNA and generate ADP-ribose 1''-2''-cyclic phosphate (APPR&gt;P). May function as an ADP-ribosylase.</text>
</comment>
<comment type="caution">
    <text evidence="6">The sequence shown here is derived from an EMBL/GenBank/DDBJ whole genome shotgun (WGS) entry which is preliminary data.</text>
</comment>
<dbReference type="GO" id="GO:0000215">
    <property type="term" value="F:tRNA 2'-phosphotransferase activity"/>
    <property type="evidence" value="ECO:0007669"/>
    <property type="project" value="TreeGrafter"/>
</dbReference>
<evidence type="ECO:0000313" key="7">
    <source>
        <dbReference type="Proteomes" id="UP000236214"/>
    </source>
</evidence>
<dbReference type="EMBL" id="BDEC01000028">
    <property type="protein sequence ID" value="GBD67906.1"/>
    <property type="molecule type" value="Genomic_DNA"/>
</dbReference>